<protein>
    <submittedName>
        <fullName evidence="2">Uncharacterized protein</fullName>
    </submittedName>
</protein>
<keyword evidence="3" id="KW-1185">Reference proteome</keyword>
<feature type="region of interest" description="Disordered" evidence="1">
    <location>
        <begin position="1"/>
        <end position="33"/>
    </location>
</feature>
<evidence type="ECO:0000313" key="3">
    <source>
        <dbReference type="Proteomes" id="UP001266305"/>
    </source>
</evidence>
<organism evidence="2 3">
    <name type="scientific">Saguinus oedipus</name>
    <name type="common">Cotton-top tamarin</name>
    <name type="synonym">Oedipomidas oedipus</name>
    <dbReference type="NCBI Taxonomy" id="9490"/>
    <lineage>
        <taxon>Eukaryota</taxon>
        <taxon>Metazoa</taxon>
        <taxon>Chordata</taxon>
        <taxon>Craniata</taxon>
        <taxon>Vertebrata</taxon>
        <taxon>Euteleostomi</taxon>
        <taxon>Mammalia</taxon>
        <taxon>Eutheria</taxon>
        <taxon>Euarchontoglires</taxon>
        <taxon>Primates</taxon>
        <taxon>Haplorrhini</taxon>
        <taxon>Platyrrhini</taxon>
        <taxon>Cebidae</taxon>
        <taxon>Callitrichinae</taxon>
        <taxon>Saguinus</taxon>
    </lineage>
</organism>
<name>A0ABQ9WEF4_SAGOE</name>
<evidence type="ECO:0000256" key="1">
    <source>
        <dbReference type="SAM" id="MobiDB-lite"/>
    </source>
</evidence>
<comment type="caution">
    <text evidence="2">The sequence shown here is derived from an EMBL/GenBank/DDBJ whole genome shotgun (WGS) entry which is preliminary data.</text>
</comment>
<proteinExistence type="predicted"/>
<sequence>MVKDSHRLPMGTWKRNSVGISGGHGPHRPVIAPGKGIPGYPRHVWRVTTGRGLSLWSYRMLVNQPRQPSHCSQAWKLSDSLPLYNPACPSSDSQVTRQCSGATGTAPLMDAGFLEHCLAYSGNGPLPQQLSLELQKPRELYKSGRQLGLDNQQQPFPNLSQRQIQMVGQLADCKTESLPAAENTAPPPQPHRNRPPIVSLRRPR</sequence>
<evidence type="ECO:0000313" key="2">
    <source>
        <dbReference type="EMBL" id="KAK2119379.1"/>
    </source>
</evidence>
<dbReference type="EMBL" id="JASSZA010000001">
    <property type="protein sequence ID" value="KAK2119379.1"/>
    <property type="molecule type" value="Genomic_DNA"/>
</dbReference>
<feature type="region of interest" description="Disordered" evidence="1">
    <location>
        <begin position="175"/>
        <end position="204"/>
    </location>
</feature>
<dbReference type="Proteomes" id="UP001266305">
    <property type="component" value="Unassembled WGS sequence"/>
</dbReference>
<reference evidence="2 3" key="1">
    <citation type="submission" date="2023-05" db="EMBL/GenBank/DDBJ databases">
        <title>B98-5 Cell Line De Novo Hybrid Assembly: An Optical Mapping Approach.</title>
        <authorList>
            <person name="Kananen K."/>
            <person name="Auerbach J.A."/>
            <person name="Kautto E."/>
            <person name="Blachly J.S."/>
        </authorList>
    </citation>
    <scope>NUCLEOTIDE SEQUENCE [LARGE SCALE GENOMIC DNA]</scope>
    <source>
        <strain evidence="2">B95-8</strain>
        <tissue evidence="2">Cell line</tissue>
    </source>
</reference>
<accession>A0ABQ9WEF4</accession>
<gene>
    <name evidence="2" type="ORF">P7K49_000765</name>
</gene>